<accession>A0ABX7NNM7</accession>
<evidence type="ECO:0000256" key="1">
    <source>
        <dbReference type="SAM" id="SignalP"/>
    </source>
</evidence>
<organism evidence="2 3">
    <name type="scientific">Pyxidicoccus parkwayensis</name>
    <dbReference type="NCBI Taxonomy" id="2813578"/>
    <lineage>
        <taxon>Bacteria</taxon>
        <taxon>Pseudomonadati</taxon>
        <taxon>Myxococcota</taxon>
        <taxon>Myxococcia</taxon>
        <taxon>Myxococcales</taxon>
        <taxon>Cystobacterineae</taxon>
        <taxon>Myxococcaceae</taxon>
        <taxon>Pyxidicoccus</taxon>
    </lineage>
</organism>
<feature type="signal peptide" evidence="1">
    <location>
        <begin position="1"/>
        <end position="17"/>
    </location>
</feature>
<evidence type="ECO:0000313" key="3">
    <source>
        <dbReference type="Proteomes" id="UP000662747"/>
    </source>
</evidence>
<evidence type="ECO:0008006" key="4">
    <source>
        <dbReference type="Google" id="ProtNLM"/>
    </source>
</evidence>
<dbReference type="RefSeq" id="WP_206720657.1">
    <property type="nucleotide sequence ID" value="NZ_CP071090.1"/>
</dbReference>
<dbReference type="Proteomes" id="UP000662747">
    <property type="component" value="Chromosome"/>
</dbReference>
<keyword evidence="3" id="KW-1185">Reference proteome</keyword>
<name>A0ABX7NNM7_9BACT</name>
<protein>
    <recommendedName>
        <fullName evidence="4">Lipoprotein</fullName>
    </recommendedName>
</protein>
<evidence type="ECO:0000313" key="2">
    <source>
        <dbReference type="EMBL" id="QSQ19069.1"/>
    </source>
</evidence>
<feature type="chain" id="PRO_5045580571" description="Lipoprotein" evidence="1">
    <location>
        <begin position="18"/>
        <end position="95"/>
    </location>
</feature>
<gene>
    <name evidence="2" type="ORF">JY651_27375</name>
</gene>
<sequence>MKKLFSGVMLAAGLVAAGCGGTEAGMEMDEASNLSTREDAVVMCSDKNWRVNFYAEPELINVVGTMTCKCWQPRVDTGIVTQYQKLLSEFTCSLD</sequence>
<dbReference type="PROSITE" id="PS51257">
    <property type="entry name" value="PROKAR_LIPOPROTEIN"/>
    <property type="match status" value="1"/>
</dbReference>
<keyword evidence="1" id="KW-0732">Signal</keyword>
<dbReference type="EMBL" id="CP071090">
    <property type="protein sequence ID" value="QSQ19069.1"/>
    <property type="molecule type" value="Genomic_DNA"/>
</dbReference>
<reference evidence="2 3" key="1">
    <citation type="submission" date="2021-02" db="EMBL/GenBank/DDBJ databases">
        <title>De Novo genome assembly of isolated myxobacteria.</title>
        <authorList>
            <person name="Stevens D.C."/>
        </authorList>
    </citation>
    <scope>NUCLEOTIDE SEQUENCE [LARGE SCALE GENOMIC DNA]</scope>
    <source>
        <strain evidence="3">SCPEA02</strain>
    </source>
</reference>
<proteinExistence type="predicted"/>